<dbReference type="GO" id="GO:0003677">
    <property type="term" value="F:DNA binding"/>
    <property type="evidence" value="ECO:0007669"/>
    <property type="project" value="InterPro"/>
</dbReference>
<dbReference type="EMBL" id="OANU01000062">
    <property type="protein sequence ID" value="SNX49473.1"/>
    <property type="molecule type" value="Genomic_DNA"/>
</dbReference>
<keyword evidence="4" id="KW-1185">Reference proteome</keyword>
<dbReference type="InterPro" id="IPR013762">
    <property type="entry name" value="Integrase-like_cat_sf"/>
</dbReference>
<dbReference type="RefSeq" id="WP_158296161.1">
    <property type="nucleotide sequence ID" value="NZ_JBHUIN010000065.1"/>
</dbReference>
<dbReference type="Proteomes" id="UP000219336">
    <property type="component" value="Unassembled WGS sequence"/>
</dbReference>
<dbReference type="OrthoDB" id="5914130at2"/>
<keyword evidence="1" id="KW-0233">DNA recombination</keyword>
<reference evidence="4" key="1">
    <citation type="submission" date="2016-06" db="EMBL/GenBank/DDBJ databases">
        <authorList>
            <person name="Rodrigo-Torres L."/>
            <person name="Arahal R.D."/>
            <person name="Lucena T."/>
        </authorList>
    </citation>
    <scope>NUCLEOTIDE SEQUENCE [LARGE SCALE GENOMIC DNA]</scope>
    <source>
        <strain evidence="4">CECT8203</strain>
    </source>
</reference>
<dbReference type="PROSITE" id="PS51898">
    <property type="entry name" value="TYR_RECOMBINASE"/>
    <property type="match status" value="1"/>
</dbReference>
<protein>
    <submittedName>
        <fullName evidence="3">Phage integrase family protein</fullName>
    </submittedName>
</protein>
<dbReference type="GO" id="GO:0006310">
    <property type="term" value="P:DNA recombination"/>
    <property type="evidence" value="ECO:0007669"/>
    <property type="project" value="UniProtKB-KW"/>
</dbReference>
<evidence type="ECO:0000313" key="3">
    <source>
        <dbReference type="EMBL" id="SNX49473.1"/>
    </source>
</evidence>
<dbReference type="GO" id="GO:0015074">
    <property type="term" value="P:DNA integration"/>
    <property type="evidence" value="ECO:0007669"/>
    <property type="project" value="InterPro"/>
</dbReference>
<evidence type="ECO:0000259" key="2">
    <source>
        <dbReference type="PROSITE" id="PS51898"/>
    </source>
</evidence>
<dbReference type="InterPro" id="IPR011010">
    <property type="entry name" value="DNA_brk_join_enz"/>
</dbReference>
<name>A0A240EMH6_9VIBR</name>
<dbReference type="AlphaFoldDB" id="A0A240EMH6"/>
<feature type="domain" description="Tyr recombinase" evidence="2">
    <location>
        <begin position="14"/>
        <end position="199"/>
    </location>
</feature>
<dbReference type="SUPFAM" id="SSF56349">
    <property type="entry name" value="DNA breaking-rejoining enzymes"/>
    <property type="match status" value="1"/>
</dbReference>
<dbReference type="Pfam" id="PF00589">
    <property type="entry name" value="Phage_integrase"/>
    <property type="match status" value="1"/>
</dbReference>
<organism evidence="3 4">
    <name type="scientific">Vibrio thalassae</name>
    <dbReference type="NCBI Taxonomy" id="1243014"/>
    <lineage>
        <taxon>Bacteria</taxon>
        <taxon>Pseudomonadati</taxon>
        <taxon>Pseudomonadota</taxon>
        <taxon>Gammaproteobacteria</taxon>
        <taxon>Vibrionales</taxon>
        <taxon>Vibrionaceae</taxon>
        <taxon>Vibrio</taxon>
    </lineage>
</organism>
<evidence type="ECO:0000256" key="1">
    <source>
        <dbReference type="ARBA" id="ARBA00023172"/>
    </source>
</evidence>
<accession>A0A240EMH6</accession>
<evidence type="ECO:0000313" key="4">
    <source>
        <dbReference type="Proteomes" id="UP000219336"/>
    </source>
</evidence>
<sequence>MLEAIRVAGIDNVSETQALTIEHLTLLQSQLASSQAPKDIRDLAIYCVMFECALKRRDLRQLMKTQITVNEAEDVVIIIDDIGYKLSNDSSKAIQRWLNIAPCSIVFTAIDRHGNISNSALNDSSIFRVLRRAGELLNLPFDLKFSSQSCRVGAVKKLARDGMHTKEIQEFGRWASPAMPLQYSGKRVLSDKEKAKFKDDNNYD</sequence>
<dbReference type="Gene3D" id="1.10.443.10">
    <property type="entry name" value="Intergrase catalytic core"/>
    <property type="match status" value="1"/>
</dbReference>
<proteinExistence type="predicted"/>
<gene>
    <name evidence="3" type="ORF">VTH8203_03121</name>
</gene>
<dbReference type="InterPro" id="IPR002104">
    <property type="entry name" value="Integrase_catalytic"/>
</dbReference>